<evidence type="ECO:0000256" key="10">
    <source>
        <dbReference type="SAM" id="SignalP"/>
    </source>
</evidence>
<dbReference type="GO" id="GO:0005506">
    <property type="term" value="F:iron ion binding"/>
    <property type="evidence" value="ECO:0007669"/>
    <property type="project" value="InterPro"/>
</dbReference>
<comment type="similarity">
    <text evidence="2 9">Belongs to the cytochrome P450 family.</text>
</comment>
<feature type="signal peptide" evidence="10">
    <location>
        <begin position="1"/>
        <end position="26"/>
    </location>
</feature>
<comment type="cofactor">
    <cofactor evidence="1 8">
        <name>heme</name>
        <dbReference type="ChEBI" id="CHEBI:30413"/>
    </cofactor>
</comment>
<feature type="binding site" description="axial binding residue" evidence="8">
    <location>
        <position position="446"/>
    </location>
    <ligand>
        <name>heme</name>
        <dbReference type="ChEBI" id="CHEBI:30413"/>
    </ligand>
    <ligandPart>
        <name>Fe</name>
        <dbReference type="ChEBI" id="CHEBI:18248"/>
    </ligandPart>
</feature>
<evidence type="ECO:0000313" key="11">
    <source>
        <dbReference type="EMBL" id="KAF2242140.1"/>
    </source>
</evidence>
<evidence type="ECO:0000256" key="4">
    <source>
        <dbReference type="ARBA" id="ARBA00022723"/>
    </source>
</evidence>
<protein>
    <submittedName>
        <fullName evidence="11">Cytochrome P450</fullName>
    </submittedName>
</protein>
<dbReference type="InterPro" id="IPR002974">
    <property type="entry name" value="Cyt_P450_E_CYP52_ascomycetes"/>
</dbReference>
<dbReference type="SUPFAM" id="SSF48264">
    <property type="entry name" value="Cytochrome P450"/>
    <property type="match status" value="1"/>
</dbReference>
<evidence type="ECO:0000256" key="5">
    <source>
        <dbReference type="ARBA" id="ARBA00023002"/>
    </source>
</evidence>
<dbReference type="EMBL" id="ML987209">
    <property type="protein sequence ID" value="KAF2242140.1"/>
    <property type="molecule type" value="Genomic_DNA"/>
</dbReference>
<proteinExistence type="inferred from homology"/>
<dbReference type="OrthoDB" id="1470350at2759"/>
<keyword evidence="3 8" id="KW-0349">Heme</keyword>
<dbReference type="PRINTS" id="PR00385">
    <property type="entry name" value="P450"/>
</dbReference>
<dbReference type="Gene3D" id="1.10.630.10">
    <property type="entry name" value="Cytochrome P450"/>
    <property type="match status" value="1"/>
</dbReference>
<dbReference type="PROSITE" id="PS00086">
    <property type="entry name" value="CYTOCHROME_P450"/>
    <property type="match status" value="1"/>
</dbReference>
<feature type="chain" id="PRO_5025478767" evidence="10">
    <location>
        <begin position="27"/>
        <end position="500"/>
    </location>
</feature>
<evidence type="ECO:0000256" key="2">
    <source>
        <dbReference type="ARBA" id="ARBA00010617"/>
    </source>
</evidence>
<dbReference type="RefSeq" id="XP_033677144.1">
    <property type="nucleotide sequence ID" value="XM_033830354.1"/>
</dbReference>
<dbReference type="PANTHER" id="PTHR24287">
    <property type="entry name" value="P450, PUTATIVE (EUROFUNG)-RELATED"/>
    <property type="match status" value="1"/>
</dbReference>
<dbReference type="AlphaFoldDB" id="A0A6A6HXP7"/>
<dbReference type="Pfam" id="PF00067">
    <property type="entry name" value="p450"/>
    <property type="match status" value="1"/>
</dbReference>
<sequence length="500" mass="56761">MASLGAIAGALALALVLLIVVPPTKRRIGAARASKRYGCAAPPRLPAKDPVFGIDTVRDSMRAAKENRRIKTIYSQYQKYGRTFESWPFGRRVVSTVDARNIQFILATEHEKFGVGPVRELAQVPMTGKGIITSDGEVWRHGRDMIRPTFTRSQINDPEMFDRHVGRFLALLPNNDDTVDLKELFDRLILDSSSEFIFGESMRSLLMNDCPIDSKTFLDSFSYAQKGVGARVLMGKMSFVLRDHKFWESCKLIRSYTQRHVDRALARREKNPDEDQRKYILVYEMAKETTDREALCSQLLNVFFAGRDTPAVALSNVFFCLARHPEAWQKIREEVAGVTKEDLTFERLKSFRYVQHSINEALRIYPPVPNQSRGCLAQTMLPYGGGPDGSSPILVKPGDTVSMSYFTMHRNPSVYGPDVEAFRPERWKEIRPNWDYVPFGGGARHCPAQQLALFWVAYTVVRMALEFKEVQNRDPVMEYVESLKLNMESGNGVKVGLVRA</sequence>
<dbReference type="InterPro" id="IPR001128">
    <property type="entry name" value="Cyt_P450"/>
</dbReference>
<evidence type="ECO:0000256" key="9">
    <source>
        <dbReference type="RuleBase" id="RU000461"/>
    </source>
</evidence>
<dbReference type="Proteomes" id="UP000800094">
    <property type="component" value="Unassembled WGS sequence"/>
</dbReference>
<evidence type="ECO:0000256" key="8">
    <source>
        <dbReference type="PIRSR" id="PIRSR602402-1"/>
    </source>
</evidence>
<dbReference type="CDD" id="cd11063">
    <property type="entry name" value="CYP52"/>
    <property type="match status" value="1"/>
</dbReference>
<evidence type="ECO:0000256" key="1">
    <source>
        <dbReference type="ARBA" id="ARBA00001971"/>
    </source>
</evidence>
<keyword evidence="10" id="KW-0732">Signal</keyword>
<evidence type="ECO:0000313" key="12">
    <source>
        <dbReference type="Proteomes" id="UP000800094"/>
    </source>
</evidence>
<keyword evidence="12" id="KW-1185">Reference proteome</keyword>
<keyword evidence="7 9" id="KW-0503">Monooxygenase</keyword>
<dbReference type="InterPro" id="IPR002402">
    <property type="entry name" value="Cyt_P450_E_grp-II"/>
</dbReference>
<name>A0A6A6HXP7_9PLEO</name>
<evidence type="ECO:0000256" key="7">
    <source>
        <dbReference type="ARBA" id="ARBA00023033"/>
    </source>
</evidence>
<accession>A0A6A6HXP7</accession>
<keyword evidence="4 8" id="KW-0479">Metal-binding</keyword>
<dbReference type="PRINTS" id="PR01239">
    <property type="entry name" value="EP450IICYP52"/>
</dbReference>
<dbReference type="PANTHER" id="PTHR24287:SF1">
    <property type="entry name" value="P450, PUTATIVE (EUROFUNG)-RELATED"/>
    <property type="match status" value="1"/>
</dbReference>
<dbReference type="GO" id="GO:0020037">
    <property type="term" value="F:heme binding"/>
    <property type="evidence" value="ECO:0007669"/>
    <property type="project" value="InterPro"/>
</dbReference>
<dbReference type="GeneID" id="54583684"/>
<reference evidence="11" key="1">
    <citation type="journal article" date="2020" name="Stud. Mycol.">
        <title>101 Dothideomycetes genomes: a test case for predicting lifestyles and emergence of pathogens.</title>
        <authorList>
            <person name="Haridas S."/>
            <person name="Albert R."/>
            <person name="Binder M."/>
            <person name="Bloem J."/>
            <person name="Labutti K."/>
            <person name="Salamov A."/>
            <person name="Andreopoulos B."/>
            <person name="Baker S."/>
            <person name="Barry K."/>
            <person name="Bills G."/>
            <person name="Bluhm B."/>
            <person name="Cannon C."/>
            <person name="Castanera R."/>
            <person name="Culley D."/>
            <person name="Daum C."/>
            <person name="Ezra D."/>
            <person name="Gonzalez J."/>
            <person name="Henrissat B."/>
            <person name="Kuo A."/>
            <person name="Liang C."/>
            <person name="Lipzen A."/>
            <person name="Lutzoni F."/>
            <person name="Magnuson J."/>
            <person name="Mondo S."/>
            <person name="Nolan M."/>
            <person name="Ohm R."/>
            <person name="Pangilinan J."/>
            <person name="Park H.-J."/>
            <person name="Ramirez L."/>
            <person name="Alfaro M."/>
            <person name="Sun H."/>
            <person name="Tritt A."/>
            <person name="Yoshinaga Y."/>
            <person name="Zwiers L.-H."/>
            <person name="Turgeon B."/>
            <person name="Goodwin S."/>
            <person name="Spatafora J."/>
            <person name="Crous P."/>
            <person name="Grigoriev I."/>
        </authorList>
    </citation>
    <scope>NUCLEOTIDE SEQUENCE</scope>
    <source>
        <strain evidence="11">CBS 122368</strain>
    </source>
</reference>
<organism evidence="11 12">
    <name type="scientific">Trematosphaeria pertusa</name>
    <dbReference type="NCBI Taxonomy" id="390896"/>
    <lineage>
        <taxon>Eukaryota</taxon>
        <taxon>Fungi</taxon>
        <taxon>Dikarya</taxon>
        <taxon>Ascomycota</taxon>
        <taxon>Pezizomycotina</taxon>
        <taxon>Dothideomycetes</taxon>
        <taxon>Pleosporomycetidae</taxon>
        <taxon>Pleosporales</taxon>
        <taxon>Massarineae</taxon>
        <taxon>Trematosphaeriaceae</taxon>
        <taxon>Trematosphaeria</taxon>
    </lineage>
</organism>
<evidence type="ECO:0000256" key="3">
    <source>
        <dbReference type="ARBA" id="ARBA00022617"/>
    </source>
</evidence>
<dbReference type="InterPro" id="IPR047146">
    <property type="entry name" value="Cyt_P450_E_CYP52_fungi"/>
</dbReference>
<keyword evidence="6 8" id="KW-0408">Iron</keyword>
<dbReference type="InterPro" id="IPR017972">
    <property type="entry name" value="Cyt_P450_CS"/>
</dbReference>
<gene>
    <name evidence="11" type="ORF">BU26DRAFT_524768</name>
</gene>
<dbReference type="InterPro" id="IPR036396">
    <property type="entry name" value="Cyt_P450_sf"/>
</dbReference>
<keyword evidence="5 9" id="KW-0560">Oxidoreductase</keyword>
<dbReference type="PRINTS" id="PR00464">
    <property type="entry name" value="EP450II"/>
</dbReference>
<evidence type="ECO:0000256" key="6">
    <source>
        <dbReference type="ARBA" id="ARBA00023004"/>
    </source>
</evidence>
<dbReference type="GO" id="GO:0016712">
    <property type="term" value="F:oxidoreductase activity, acting on paired donors, with incorporation or reduction of molecular oxygen, reduced flavin or flavoprotein as one donor, and incorporation of one atom of oxygen"/>
    <property type="evidence" value="ECO:0007669"/>
    <property type="project" value="InterPro"/>
</dbReference>